<dbReference type="AlphaFoldDB" id="A0A7C8NK34"/>
<feature type="region of interest" description="Disordered" evidence="1">
    <location>
        <begin position="32"/>
        <end position="51"/>
    </location>
</feature>
<dbReference type="EMBL" id="WIQZ01000035">
    <property type="protein sequence ID" value="KAF3134655.1"/>
    <property type="molecule type" value="Genomic_DNA"/>
</dbReference>
<evidence type="ECO:0000313" key="2">
    <source>
        <dbReference type="EMBL" id="KAF3134655.1"/>
    </source>
</evidence>
<evidence type="ECO:0000313" key="3">
    <source>
        <dbReference type="Proteomes" id="UP000480548"/>
    </source>
</evidence>
<name>A0A7C8NK34_ORBOL</name>
<reference evidence="2 3" key="1">
    <citation type="submission" date="2019-06" db="EMBL/GenBank/DDBJ databases">
        <authorList>
            <person name="Palmer J.M."/>
        </authorList>
    </citation>
    <scope>NUCLEOTIDE SEQUENCE [LARGE SCALE GENOMIC DNA]</scope>
    <source>
        <strain evidence="2 3">TWF703</strain>
    </source>
</reference>
<dbReference type="Proteomes" id="UP000480548">
    <property type="component" value="Unassembled WGS sequence"/>
</dbReference>
<gene>
    <name evidence="2" type="ORF">TWF703_006312</name>
</gene>
<comment type="caution">
    <text evidence="2">The sequence shown here is derived from an EMBL/GenBank/DDBJ whole genome shotgun (WGS) entry which is preliminary data.</text>
</comment>
<evidence type="ECO:0000256" key="1">
    <source>
        <dbReference type="SAM" id="MobiDB-lite"/>
    </source>
</evidence>
<proteinExistence type="predicted"/>
<protein>
    <submittedName>
        <fullName evidence="2">Uncharacterized protein</fullName>
    </submittedName>
</protein>
<sequence>MPDQQVKNGSPPTNGSADFILPPQLQGIGKALAAESETPFRGSDSGSEDFETSSEIKKKWVEKIAASLCFSLALKYRFTINQQLGVGYGHTTFYKAKDFDVFANPLDI</sequence>
<accession>A0A7C8NK34</accession>
<organism evidence="2 3">
    <name type="scientific">Orbilia oligospora</name>
    <name type="common">Nematode-trapping fungus</name>
    <name type="synonym">Arthrobotrys oligospora</name>
    <dbReference type="NCBI Taxonomy" id="2813651"/>
    <lineage>
        <taxon>Eukaryota</taxon>
        <taxon>Fungi</taxon>
        <taxon>Dikarya</taxon>
        <taxon>Ascomycota</taxon>
        <taxon>Pezizomycotina</taxon>
        <taxon>Orbiliomycetes</taxon>
        <taxon>Orbiliales</taxon>
        <taxon>Orbiliaceae</taxon>
        <taxon>Orbilia</taxon>
    </lineage>
</organism>